<evidence type="ECO:0000256" key="3">
    <source>
        <dbReference type="ARBA" id="ARBA00022692"/>
    </source>
</evidence>
<reference evidence="9" key="1">
    <citation type="submission" date="2015-05" db="EMBL/GenBank/DDBJ databases">
        <authorList>
            <person name="Urmite Genomes"/>
        </authorList>
    </citation>
    <scope>NUCLEOTIDE SEQUENCE [LARGE SCALE GENOMIC DNA]</scope>
    <source>
        <strain evidence="9">LF1</strain>
    </source>
</reference>
<dbReference type="GO" id="GO:0005886">
    <property type="term" value="C:plasma membrane"/>
    <property type="evidence" value="ECO:0007669"/>
    <property type="project" value="TreeGrafter"/>
</dbReference>
<dbReference type="Proteomes" id="UP000199087">
    <property type="component" value="Unassembled WGS sequence"/>
</dbReference>
<gene>
    <name evidence="8" type="primary">gtaC</name>
    <name evidence="8" type="ORF">BN000_01275</name>
</gene>
<dbReference type="STRING" id="1499688.BN000_01275"/>
<evidence type="ECO:0000256" key="4">
    <source>
        <dbReference type="ARBA" id="ARBA00022989"/>
    </source>
</evidence>
<dbReference type="InterPro" id="IPR051401">
    <property type="entry name" value="GtrA_CellWall_Glycosyl"/>
</dbReference>
<evidence type="ECO:0000256" key="5">
    <source>
        <dbReference type="ARBA" id="ARBA00023136"/>
    </source>
</evidence>
<keyword evidence="9" id="KW-1185">Reference proteome</keyword>
<evidence type="ECO:0000256" key="6">
    <source>
        <dbReference type="SAM" id="Phobius"/>
    </source>
</evidence>
<feature type="transmembrane region" description="Helical" evidence="6">
    <location>
        <begin position="74"/>
        <end position="96"/>
    </location>
</feature>
<dbReference type="GO" id="GO:0000271">
    <property type="term" value="P:polysaccharide biosynthetic process"/>
    <property type="evidence" value="ECO:0007669"/>
    <property type="project" value="InterPro"/>
</dbReference>
<feature type="transmembrane region" description="Helical" evidence="6">
    <location>
        <begin position="108"/>
        <end position="126"/>
    </location>
</feature>
<keyword evidence="3 6" id="KW-0812">Transmembrane</keyword>
<dbReference type="EMBL" id="CVRB01000001">
    <property type="protein sequence ID" value="CRK81373.1"/>
    <property type="molecule type" value="Genomic_DNA"/>
</dbReference>
<dbReference type="PANTHER" id="PTHR38459:SF5">
    <property type="entry name" value="CELL WALL TEICHOIC ACID GLYCOSYLATION PROTEIN GTCA"/>
    <property type="match status" value="1"/>
</dbReference>
<feature type="transmembrane region" description="Helical" evidence="6">
    <location>
        <begin position="34"/>
        <end position="53"/>
    </location>
</feature>
<evidence type="ECO:0000259" key="7">
    <source>
        <dbReference type="Pfam" id="PF04138"/>
    </source>
</evidence>
<dbReference type="OrthoDB" id="361483at2"/>
<dbReference type="RefSeq" id="WP_090632284.1">
    <property type="nucleotide sequence ID" value="NZ_CVRB01000001.1"/>
</dbReference>
<evidence type="ECO:0000313" key="8">
    <source>
        <dbReference type="EMBL" id="CRK81373.1"/>
    </source>
</evidence>
<dbReference type="Pfam" id="PF04138">
    <property type="entry name" value="GtrA_DPMS_TM"/>
    <property type="match status" value="1"/>
</dbReference>
<organism evidence="8 9">
    <name type="scientific">Neobacillus massiliamazoniensis</name>
    <dbReference type="NCBI Taxonomy" id="1499688"/>
    <lineage>
        <taxon>Bacteria</taxon>
        <taxon>Bacillati</taxon>
        <taxon>Bacillota</taxon>
        <taxon>Bacilli</taxon>
        <taxon>Bacillales</taxon>
        <taxon>Bacillaceae</taxon>
        <taxon>Neobacillus</taxon>
    </lineage>
</organism>
<proteinExistence type="inferred from homology"/>
<comment type="subcellular location">
    <subcellularLocation>
        <location evidence="1">Membrane</location>
        <topology evidence="1">Multi-pass membrane protein</topology>
    </subcellularLocation>
</comment>
<sequence length="136" mass="15751">MKINKEVLSYLVFGGLTTLTNIVSYSILAKVFHMDFKLATTVAWLISVIFAFITNKLYVFNSKQTKINLLIKEFSYFMFFRLLSYFVDLGMMILMVDGMKIEDIVSKIAANIVVVVLNYFASRYVIFKPTKEIKKQ</sequence>
<dbReference type="InterPro" id="IPR007267">
    <property type="entry name" value="GtrA_DPMS_TM"/>
</dbReference>
<comment type="similarity">
    <text evidence="2">Belongs to the GtrA family.</text>
</comment>
<protein>
    <submittedName>
        <fullName evidence="8">Teichoic acid glycosylation protein</fullName>
    </submittedName>
</protein>
<dbReference type="AlphaFoldDB" id="A0A0U1NTL2"/>
<feature type="transmembrane region" description="Helical" evidence="6">
    <location>
        <begin position="7"/>
        <end position="28"/>
    </location>
</feature>
<accession>A0A0U1NTL2</accession>
<dbReference type="PANTHER" id="PTHR38459">
    <property type="entry name" value="PROPHAGE BACTOPRENOL-LINKED GLUCOSE TRANSLOCASE HOMOLOG"/>
    <property type="match status" value="1"/>
</dbReference>
<keyword evidence="5 6" id="KW-0472">Membrane</keyword>
<feature type="domain" description="GtrA/DPMS transmembrane" evidence="7">
    <location>
        <begin position="10"/>
        <end position="127"/>
    </location>
</feature>
<name>A0A0U1NTL2_9BACI</name>
<evidence type="ECO:0000256" key="2">
    <source>
        <dbReference type="ARBA" id="ARBA00009399"/>
    </source>
</evidence>
<keyword evidence="4 6" id="KW-1133">Transmembrane helix</keyword>
<evidence type="ECO:0000256" key="1">
    <source>
        <dbReference type="ARBA" id="ARBA00004141"/>
    </source>
</evidence>
<evidence type="ECO:0000313" key="9">
    <source>
        <dbReference type="Proteomes" id="UP000199087"/>
    </source>
</evidence>